<dbReference type="Proteomes" id="UP000663505">
    <property type="component" value="Chromosome"/>
</dbReference>
<dbReference type="SMART" id="SM00028">
    <property type="entry name" value="TPR"/>
    <property type="match status" value="3"/>
</dbReference>
<dbReference type="GO" id="GO:0016020">
    <property type="term" value="C:membrane"/>
    <property type="evidence" value="ECO:0007669"/>
    <property type="project" value="UniProtKB-SubCell"/>
</dbReference>
<evidence type="ECO:0000256" key="7">
    <source>
        <dbReference type="ARBA" id="ARBA00038030"/>
    </source>
</evidence>
<keyword evidence="5" id="KW-1133">Transmembrane helix</keyword>
<evidence type="ECO:0000256" key="6">
    <source>
        <dbReference type="ARBA" id="ARBA00023136"/>
    </source>
</evidence>
<dbReference type="Pfam" id="PF13432">
    <property type="entry name" value="TPR_16"/>
    <property type="match status" value="1"/>
</dbReference>
<dbReference type="SUPFAM" id="SSF48452">
    <property type="entry name" value="TPR-like"/>
    <property type="match status" value="1"/>
</dbReference>
<sequence>MLTDRWLKTAYAYLYIRDFQAARRAFDEAITENPENPEYHFHASVTALRNGETGYAMEAAKQAVLLDPENALYAVHLGAVTAQALVIEASAALREGRATETKELLLRALEADPLCERAHELLAELG</sequence>
<comment type="subcellular location">
    <subcellularLocation>
        <location evidence="1">Membrane</location>
        <topology evidence="1">Single-pass membrane protein</topology>
    </subcellularLocation>
</comment>
<organism evidence="9 10">
    <name type="scientific">Alicyclobacillus mengziensis</name>
    <dbReference type="NCBI Taxonomy" id="2931921"/>
    <lineage>
        <taxon>Bacteria</taxon>
        <taxon>Bacillati</taxon>
        <taxon>Bacillota</taxon>
        <taxon>Bacilli</taxon>
        <taxon>Bacillales</taxon>
        <taxon>Alicyclobacillaceae</taxon>
        <taxon>Alicyclobacillus</taxon>
    </lineage>
</organism>
<evidence type="ECO:0000256" key="8">
    <source>
        <dbReference type="PROSITE-ProRule" id="PRU00339"/>
    </source>
</evidence>
<keyword evidence="4 8" id="KW-0802">TPR repeat</keyword>
<evidence type="ECO:0000313" key="9">
    <source>
        <dbReference type="EMBL" id="QSO45703.1"/>
    </source>
</evidence>
<dbReference type="AlphaFoldDB" id="A0A9X7VV70"/>
<keyword evidence="3" id="KW-0677">Repeat</keyword>
<comment type="similarity">
    <text evidence="7">Belongs to the Tom70 family.</text>
</comment>
<protein>
    <submittedName>
        <fullName evidence="9">Tetratricopeptide repeat protein</fullName>
    </submittedName>
</protein>
<dbReference type="RefSeq" id="WP_206655072.1">
    <property type="nucleotide sequence ID" value="NZ_CP071182.1"/>
</dbReference>
<dbReference type="InterPro" id="IPR019734">
    <property type="entry name" value="TPR_rpt"/>
</dbReference>
<dbReference type="PANTHER" id="PTHR46208:SF1">
    <property type="entry name" value="MITOCHONDRIAL IMPORT RECEPTOR SUBUNIT TOM70"/>
    <property type="match status" value="1"/>
</dbReference>
<evidence type="ECO:0000313" key="10">
    <source>
        <dbReference type="Proteomes" id="UP000663505"/>
    </source>
</evidence>
<feature type="repeat" description="TPR" evidence="8">
    <location>
        <begin position="3"/>
        <end position="36"/>
    </location>
</feature>
<reference evidence="9 10" key="1">
    <citation type="submission" date="2021-02" db="EMBL/GenBank/DDBJ databases">
        <title>Alicyclobacillus curvatus sp. nov. and Alicyclobacillus mengziensis sp. nov., two acidophilic bacteria isolated from acid mine drainage.</title>
        <authorList>
            <person name="Huang Y."/>
        </authorList>
    </citation>
    <scope>NUCLEOTIDE SEQUENCE [LARGE SCALE GENOMIC DNA]</scope>
    <source>
        <strain evidence="9 10">S30H14</strain>
    </source>
</reference>
<evidence type="ECO:0000256" key="3">
    <source>
        <dbReference type="ARBA" id="ARBA00022737"/>
    </source>
</evidence>
<name>A0A9X7VV70_9BACL</name>
<dbReference type="KEGG" id="afx:JZ786_14200"/>
<dbReference type="GO" id="GO:0030150">
    <property type="term" value="P:protein import into mitochondrial matrix"/>
    <property type="evidence" value="ECO:0007669"/>
    <property type="project" value="TreeGrafter"/>
</dbReference>
<keyword evidence="6" id="KW-0472">Membrane</keyword>
<keyword evidence="2" id="KW-0812">Transmembrane</keyword>
<proteinExistence type="inferred from homology"/>
<evidence type="ECO:0000256" key="2">
    <source>
        <dbReference type="ARBA" id="ARBA00022692"/>
    </source>
</evidence>
<evidence type="ECO:0000256" key="4">
    <source>
        <dbReference type="ARBA" id="ARBA00022803"/>
    </source>
</evidence>
<dbReference type="InterPro" id="IPR011990">
    <property type="entry name" value="TPR-like_helical_dom_sf"/>
</dbReference>
<dbReference type="GO" id="GO:0008320">
    <property type="term" value="F:protein transmembrane transporter activity"/>
    <property type="evidence" value="ECO:0007669"/>
    <property type="project" value="TreeGrafter"/>
</dbReference>
<dbReference type="GO" id="GO:0030943">
    <property type="term" value="F:mitochondrion targeting sequence binding"/>
    <property type="evidence" value="ECO:0007669"/>
    <property type="project" value="TreeGrafter"/>
</dbReference>
<keyword evidence="10" id="KW-1185">Reference proteome</keyword>
<evidence type="ECO:0000256" key="5">
    <source>
        <dbReference type="ARBA" id="ARBA00022989"/>
    </source>
</evidence>
<dbReference type="PROSITE" id="PS50005">
    <property type="entry name" value="TPR"/>
    <property type="match status" value="1"/>
</dbReference>
<accession>A0A9X7VV70</accession>
<dbReference type="EMBL" id="CP071182">
    <property type="protein sequence ID" value="QSO45703.1"/>
    <property type="molecule type" value="Genomic_DNA"/>
</dbReference>
<gene>
    <name evidence="9" type="ORF">JZ786_14200</name>
</gene>
<dbReference type="Gene3D" id="1.25.40.10">
    <property type="entry name" value="Tetratricopeptide repeat domain"/>
    <property type="match status" value="1"/>
</dbReference>
<dbReference type="PANTHER" id="PTHR46208">
    <property type="entry name" value="MITOCHONDRIAL IMPORT RECEPTOR SUBUNIT TOM70"/>
    <property type="match status" value="1"/>
</dbReference>
<evidence type="ECO:0000256" key="1">
    <source>
        <dbReference type="ARBA" id="ARBA00004167"/>
    </source>
</evidence>